<keyword evidence="6 8" id="KW-0472">Membrane</keyword>
<dbReference type="InterPro" id="IPR036640">
    <property type="entry name" value="ABC1_TM_sf"/>
</dbReference>
<feature type="transmembrane region" description="Helical" evidence="8">
    <location>
        <begin position="736"/>
        <end position="755"/>
    </location>
</feature>
<keyword evidence="4 11" id="KW-0067">ATP-binding</keyword>
<evidence type="ECO:0000256" key="8">
    <source>
        <dbReference type="SAM" id="Phobius"/>
    </source>
</evidence>
<dbReference type="PANTHER" id="PTHR24221:SF654">
    <property type="entry name" value="ATP-BINDING CASSETTE SUB-FAMILY B MEMBER 6"/>
    <property type="match status" value="1"/>
</dbReference>
<dbReference type="PROSITE" id="PS00211">
    <property type="entry name" value="ABC_TRANSPORTER_1"/>
    <property type="match status" value="1"/>
</dbReference>
<comment type="subcellular location">
    <subcellularLocation>
        <location evidence="1">Cell membrane</location>
        <topology evidence="1">Multi-pass membrane protein</topology>
    </subcellularLocation>
</comment>
<evidence type="ECO:0000256" key="4">
    <source>
        <dbReference type="ARBA" id="ARBA00022840"/>
    </source>
</evidence>
<feature type="transmembrane region" description="Helical" evidence="8">
    <location>
        <begin position="263"/>
        <end position="283"/>
    </location>
</feature>
<dbReference type="SMART" id="SM00382">
    <property type="entry name" value="AAA"/>
    <property type="match status" value="2"/>
</dbReference>
<feature type="domain" description="ABC transporter" evidence="9">
    <location>
        <begin position="942"/>
        <end position="1165"/>
    </location>
</feature>
<evidence type="ECO:0000256" key="6">
    <source>
        <dbReference type="ARBA" id="ARBA00023136"/>
    </source>
</evidence>
<dbReference type="InterPro" id="IPR039421">
    <property type="entry name" value="Type_1_exporter"/>
</dbReference>
<proteinExistence type="predicted"/>
<evidence type="ECO:0000256" key="7">
    <source>
        <dbReference type="SAM" id="MobiDB-lite"/>
    </source>
</evidence>
<evidence type="ECO:0000256" key="1">
    <source>
        <dbReference type="ARBA" id="ARBA00004651"/>
    </source>
</evidence>
<keyword evidence="12" id="KW-1185">Reference proteome</keyword>
<organism evidence="11 12">
    <name type="scientific">Sporichthya brevicatena</name>
    <dbReference type="NCBI Taxonomy" id="171442"/>
    <lineage>
        <taxon>Bacteria</taxon>
        <taxon>Bacillati</taxon>
        <taxon>Actinomycetota</taxon>
        <taxon>Actinomycetes</taxon>
        <taxon>Sporichthyales</taxon>
        <taxon>Sporichthyaceae</taxon>
        <taxon>Sporichthya</taxon>
    </lineage>
</organism>
<feature type="region of interest" description="Disordered" evidence="7">
    <location>
        <begin position="585"/>
        <end position="604"/>
    </location>
</feature>
<dbReference type="Gene3D" id="1.20.1560.10">
    <property type="entry name" value="ABC transporter type 1, transmembrane domain"/>
    <property type="match status" value="2"/>
</dbReference>
<dbReference type="RefSeq" id="WP_344604391.1">
    <property type="nucleotide sequence ID" value="NZ_BAAAHE010000015.1"/>
</dbReference>
<evidence type="ECO:0000259" key="9">
    <source>
        <dbReference type="PROSITE" id="PS50893"/>
    </source>
</evidence>
<dbReference type="PROSITE" id="PS50929">
    <property type="entry name" value="ABC_TM1F"/>
    <property type="match status" value="2"/>
</dbReference>
<evidence type="ECO:0000256" key="2">
    <source>
        <dbReference type="ARBA" id="ARBA00022692"/>
    </source>
</evidence>
<feature type="transmembrane region" description="Helical" evidence="8">
    <location>
        <begin position="761"/>
        <end position="781"/>
    </location>
</feature>
<feature type="transmembrane region" description="Helical" evidence="8">
    <location>
        <begin position="15"/>
        <end position="36"/>
    </location>
</feature>
<dbReference type="Gene3D" id="3.40.50.300">
    <property type="entry name" value="P-loop containing nucleotide triphosphate hydrolases"/>
    <property type="match status" value="2"/>
</dbReference>
<evidence type="ECO:0000313" key="12">
    <source>
        <dbReference type="Proteomes" id="UP001500957"/>
    </source>
</evidence>
<dbReference type="Proteomes" id="UP001500957">
    <property type="component" value="Unassembled WGS sequence"/>
</dbReference>
<reference evidence="11 12" key="1">
    <citation type="journal article" date="2019" name="Int. J. Syst. Evol. Microbiol.">
        <title>The Global Catalogue of Microorganisms (GCM) 10K type strain sequencing project: providing services to taxonomists for standard genome sequencing and annotation.</title>
        <authorList>
            <consortium name="The Broad Institute Genomics Platform"/>
            <consortium name="The Broad Institute Genome Sequencing Center for Infectious Disease"/>
            <person name="Wu L."/>
            <person name="Ma J."/>
        </authorList>
    </citation>
    <scope>NUCLEOTIDE SEQUENCE [LARGE SCALE GENOMIC DNA]</scope>
    <source>
        <strain evidence="11 12">JCM 10671</strain>
    </source>
</reference>
<dbReference type="InterPro" id="IPR017871">
    <property type="entry name" value="ABC_transporter-like_CS"/>
</dbReference>
<keyword evidence="5 8" id="KW-1133">Transmembrane helix</keyword>
<feature type="domain" description="ABC transporter" evidence="9">
    <location>
        <begin position="322"/>
        <end position="555"/>
    </location>
</feature>
<dbReference type="SUPFAM" id="SSF90123">
    <property type="entry name" value="ABC transporter transmembrane region"/>
    <property type="match status" value="2"/>
</dbReference>
<feature type="transmembrane region" description="Helical" evidence="8">
    <location>
        <begin position="663"/>
        <end position="686"/>
    </location>
</feature>
<protein>
    <submittedName>
        <fullName evidence="11">ATP-binding cassette domain-containing protein</fullName>
    </submittedName>
</protein>
<dbReference type="EMBL" id="BAAAHE010000015">
    <property type="protein sequence ID" value="GAA0618460.1"/>
    <property type="molecule type" value="Genomic_DNA"/>
</dbReference>
<feature type="transmembrane region" description="Helical" evidence="8">
    <location>
        <begin position="623"/>
        <end position="643"/>
    </location>
</feature>
<feature type="transmembrane region" description="Helical" evidence="8">
    <location>
        <begin position="237"/>
        <end position="257"/>
    </location>
</feature>
<keyword evidence="3" id="KW-0547">Nucleotide-binding</keyword>
<name>A0ABN1GST1_9ACTN</name>
<feature type="domain" description="ABC transmembrane type-1" evidence="10">
    <location>
        <begin position="625"/>
        <end position="893"/>
    </location>
</feature>
<evidence type="ECO:0000313" key="11">
    <source>
        <dbReference type="EMBL" id="GAA0618460.1"/>
    </source>
</evidence>
<dbReference type="PANTHER" id="PTHR24221">
    <property type="entry name" value="ATP-BINDING CASSETTE SUB-FAMILY B"/>
    <property type="match status" value="1"/>
</dbReference>
<dbReference type="Pfam" id="PF00664">
    <property type="entry name" value="ABC_membrane"/>
    <property type="match status" value="1"/>
</dbReference>
<dbReference type="InterPro" id="IPR003593">
    <property type="entry name" value="AAA+_ATPase"/>
</dbReference>
<evidence type="ECO:0000256" key="5">
    <source>
        <dbReference type="ARBA" id="ARBA00022989"/>
    </source>
</evidence>
<feature type="transmembrane region" description="Helical" evidence="8">
    <location>
        <begin position="48"/>
        <end position="70"/>
    </location>
</feature>
<comment type="caution">
    <text evidence="11">The sequence shown here is derived from an EMBL/GenBank/DDBJ whole genome shotgun (WGS) entry which is preliminary data.</text>
</comment>
<feature type="domain" description="ABC transmembrane type-1" evidence="10">
    <location>
        <begin position="19"/>
        <end position="291"/>
    </location>
</feature>
<sequence length="1165" mass="122313">MTSRTVTASRLRGPATWWCLAGALLASVGFAVGAWTAGRLAERPSGGLIVLLAVCLIGAGVLDMVGRAVWSTVVDRAEGRLRADLLAAALHQPLPALSEQAVGEVLDRVDDDTHQLGELLREVGWETGRTLLAAIPMWVVAGLTWWPAWILFPVVGLLAAAVVRPLTEAVTRAKVAEEIAWTDHAAVLEEAVAARDDLRASRGQAFVLRRCAEASAVVHRRVRTTVRLASRLGRRAGVVLHLVLAGIAVSGILLVAAGRLSTAALVTLYLVSISFVGQVDVICRYLPDLQAGLGALRRIRTLLEADSEPTGGAPVPAGPLDVRIERLHFAYPQGPFALSDVSLTIPAGRTLALVGRTGSGKSTLVALLSRAIDPPPGSVFLGGVDVRDLDLDDLRRTVGVAGQRTEILVGTLAENIALFADVPRPVIERAVDELGLTAWVAGLPDGLDTQLGPDGTTLSAGEEQLVAFARLLVRDVRVVVLDEATARMDRHTEARVVAATARLLAGRTGILVAHRMSTTTRADTVAVLDGGRVLAQGPRVELARNPGPYRDLLRAAGDDAEATVRGPVPRFAVPPQRLASARTARGTIPGPRRTAEAPPEWDPGTGPSLARSIVSALRIHPRWGIAGAVLFLLSSVVGPYGVVTGLVWGKVVASLAAGGEVGVTTLAFAGSLIAGPVLVFAAMPLYMRWWWAVHLRVRLAVLRGQTLPRRLPPTPPGEVVARAMDADRFVQYADRWVDFVNGVLVVLLTVLLAQSLLAGGLLLAVTVLTALTALVGAPIAGRSAARASETRARFGRSLVSTLDAARTVKLAAATPQLHRHLLGVDSPRVGAAIREHRVRAVLDSVPPLLVQCGMVLCWLIYLTGGWGLATALLVTTALEGFDFFGRVTAAVVTEAPGVRAWKDATCRLAAGADLMTQPDGVDLVHGKAPAPDAPSRVPLSRLDLDDLTVVHPDGTVGVAHVNLSVARGQLVLVVGSVGSGKSSLLAALAGLAHHQGRVRWNGVVVSDPELFLRPSQVSYVAQVPRVLSGTFADNVRLDHPGHSVESAVEDSRLALDVSAAGGLQARVGHRGVRLSGGQAQRVAFARALAANAELVVADDVSSALDARTELELWRALRMRGSTVVAATSKAAALAQADVVVVLDAGTVVAIGTWDTLAPDWAHLAG</sequence>
<dbReference type="InterPro" id="IPR003439">
    <property type="entry name" value="ABC_transporter-like_ATP-bd"/>
</dbReference>
<dbReference type="InterPro" id="IPR011527">
    <property type="entry name" value="ABC1_TM_dom"/>
</dbReference>
<dbReference type="SUPFAM" id="SSF52540">
    <property type="entry name" value="P-loop containing nucleoside triphosphate hydrolases"/>
    <property type="match status" value="2"/>
</dbReference>
<feature type="transmembrane region" description="Helical" evidence="8">
    <location>
        <begin position="848"/>
        <end position="869"/>
    </location>
</feature>
<accession>A0ABN1GST1</accession>
<dbReference type="Pfam" id="PF00005">
    <property type="entry name" value="ABC_tran"/>
    <property type="match status" value="2"/>
</dbReference>
<evidence type="ECO:0000256" key="3">
    <source>
        <dbReference type="ARBA" id="ARBA00022741"/>
    </source>
</evidence>
<gene>
    <name evidence="11" type="ORF">GCM10009547_20990</name>
</gene>
<dbReference type="GO" id="GO:0005524">
    <property type="term" value="F:ATP binding"/>
    <property type="evidence" value="ECO:0007669"/>
    <property type="project" value="UniProtKB-KW"/>
</dbReference>
<dbReference type="InterPro" id="IPR027417">
    <property type="entry name" value="P-loop_NTPase"/>
</dbReference>
<feature type="transmembrane region" description="Helical" evidence="8">
    <location>
        <begin position="146"/>
        <end position="166"/>
    </location>
</feature>
<evidence type="ECO:0000259" key="10">
    <source>
        <dbReference type="PROSITE" id="PS50929"/>
    </source>
</evidence>
<keyword evidence="2 8" id="KW-0812">Transmembrane</keyword>
<dbReference type="PROSITE" id="PS50893">
    <property type="entry name" value="ABC_TRANSPORTER_2"/>
    <property type="match status" value="2"/>
</dbReference>